<dbReference type="InterPro" id="IPR009922">
    <property type="entry name" value="DUF1457"/>
</dbReference>
<protein>
    <submittedName>
        <fullName evidence="1">PAS domain-containing protein</fullName>
    </submittedName>
</protein>
<dbReference type="EMBL" id="CP123872">
    <property type="protein sequence ID" value="WND01623.1"/>
    <property type="molecule type" value="Genomic_DNA"/>
</dbReference>
<dbReference type="RefSeq" id="WP_310797451.1">
    <property type="nucleotide sequence ID" value="NZ_CP123872.1"/>
</dbReference>
<dbReference type="Proteomes" id="UP001268683">
    <property type="component" value="Chromosome"/>
</dbReference>
<reference evidence="1" key="1">
    <citation type="submission" date="2023-04" db="EMBL/GenBank/DDBJ databases">
        <title>Complete genome sequence of Temperatibacter marinus.</title>
        <authorList>
            <person name="Rong J.-C."/>
            <person name="Yi M.-L."/>
            <person name="Zhao Q."/>
        </authorList>
    </citation>
    <scope>NUCLEOTIDE SEQUENCE</scope>
    <source>
        <strain evidence="1">NBRC 110045</strain>
    </source>
</reference>
<evidence type="ECO:0000313" key="1">
    <source>
        <dbReference type="EMBL" id="WND01623.1"/>
    </source>
</evidence>
<name>A0AA52EEJ0_9PROT</name>
<sequence>MNIFEYKMPEKLLALWNYWQQLPKNGAYKVPLKKDFLPQEIVEILPHIVIQEVMDRDTVLLRLTGTILDQIWGENTSGSNTIDYAHPSVQEYTKTHYEGICNPPCGSYAIENRKNAMGLRKHIHMLNLPLANKAGQPVYRVACLFEESAIKETMDEYELKVYDHSKITLMRYFDLGNGIHKDLKEFGVRS</sequence>
<accession>A0AA52EEJ0</accession>
<dbReference type="AlphaFoldDB" id="A0AA52EEJ0"/>
<gene>
    <name evidence="1" type="ORF">QGN29_08630</name>
</gene>
<dbReference type="KEGG" id="tmk:QGN29_08630"/>
<evidence type="ECO:0000313" key="2">
    <source>
        <dbReference type="Proteomes" id="UP001268683"/>
    </source>
</evidence>
<dbReference type="Pfam" id="PF07310">
    <property type="entry name" value="PAS_5"/>
    <property type="match status" value="1"/>
</dbReference>
<organism evidence="1 2">
    <name type="scientific">Temperatibacter marinus</name>
    <dbReference type="NCBI Taxonomy" id="1456591"/>
    <lineage>
        <taxon>Bacteria</taxon>
        <taxon>Pseudomonadati</taxon>
        <taxon>Pseudomonadota</taxon>
        <taxon>Alphaproteobacteria</taxon>
        <taxon>Kordiimonadales</taxon>
        <taxon>Temperatibacteraceae</taxon>
        <taxon>Temperatibacter</taxon>
    </lineage>
</organism>
<proteinExistence type="predicted"/>
<keyword evidence="2" id="KW-1185">Reference proteome</keyword>